<dbReference type="KEGG" id="pami:JCM7686_2431"/>
<dbReference type="RefSeq" id="WP_020951137.1">
    <property type="nucleotide sequence ID" value="NC_022041.1"/>
</dbReference>
<dbReference type="HOGENOM" id="CLU_1785005_0_0_5"/>
<dbReference type="PATRIC" id="fig|1367847.3.peg.2432"/>
<reference evidence="2 3" key="1">
    <citation type="journal article" date="2014" name="BMC Genomics">
        <title>Architecture and functions of a multipartite genome of the methylotrophic bacterium Paracoccus aminophilus JCM 7686, containing primary and secondary chromids.</title>
        <authorList>
            <person name="Dziewit L."/>
            <person name="Czarnecki J."/>
            <person name="Wibberg D."/>
            <person name="Radlinska M."/>
            <person name="Mrozek P."/>
            <person name="Szymczak M."/>
            <person name="Schluter A."/>
            <person name="Puhler A."/>
            <person name="Bartosik D."/>
        </authorList>
    </citation>
    <scope>NUCLEOTIDE SEQUENCE [LARGE SCALE GENOMIC DNA]</scope>
    <source>
        <strain evidence="2">JCM 7686</strain>
    </source>
</reference>
<dbReference type="EMBL" id="CP006650">
    <property type="protein sequence ID" value="AGT09499.1"/>
    <property type="molecule type" value="Genomic_DNA"/>
</dbReference>
<gene>
    <name evidence="2" type="ORF">JCM7686_2431</name>
</gene>
<dbReference type="eggNOG" id="ENOG5033A8V">
    <property type="taxonomic scope" value="Bacteria"/>
</dbReference>
<feature type="region of interest" description="Disordered" evidence="1">
    <location>
        <begin position="82"/>
        <end position="101"/>
    </location>
</feature>
<feature type="compositionally biased region" description="Low complexity" evidence="1">
    <location>
        <begin position="92"/>
        <end position="101"/>
    </location>
</feature>
<evidence type="ECO:0000313" key="3">
    <source>
        <dbReference type="Proteomes" id="UP000015480"/>
    </source>
</evidence>
<dbReference type="Proteomes" id="UP000015480">
    <property type="component" value="Chromosome"/>
</dbReference>
<dbReference type="STRING" id="1367847.JCM7686_2431"/>
<protein>
    <submittedName>
        <fullName evidence="2">Uncharacterized protein</fullName>
    </submittedName>
</protein>
<evidence type="ECO:0000313" key="2">
    <source>
        <dbReference type="EMBL" id="AGT09499.1"/>
    </source>
</evidence>
<name>S5XQ49_PARAH</name>
<sequence>MIGVIVWSSAAKSKAVIWCEDQGALAYLQGADKLVAGRGWPEAGDMVSLETEMRNDLRHAFNVRVVEEHSYTQLPKILRDMGRADSTGSAPSDTVSSKTVTSEVVGAAGRPALRLVASQDSVAPGSDASDKHPSLMAVKTAGKAR</sequence>
<proteinExistence type="predicted"/>
<organism evidence="2 3">
    <name type="scientific">Paracoccus aminophilus JCM 7686</name>
    <dbReference type="NCBI Taxonomy" id="1367847"/>
    <lineage>
        <taxon>Bacteria</taxon>
        <taxon>Pseudomonadati</taxon>
        <taxon>Pseudomonadota</taxon>
        <taxon>Alphaproteobacteria</taxon>
        <taxon>Rhodobacterales</taxon>
        <taxon>Paracoccaceae</taxon>
        <taxon>Paracoccus</taxon>
    </lineage>
</organism>
<accession>S5XQ49</accession>
<keyword evidence="3" id="KW-1185">Reference proteome</keyword>
<dbReference type="AlphaFoldDB" id="S5XQ49"/>
<evidence type="ECO:0000256" key="1">
    <source>
        <dbReference type="SAM" id="MobiDB-lite"/>
    </source>
</evidence>
<dbReference type="OrthoDB" id="7868545at2"/>
<feature type="region of interest" description="Disordered" evidence="1">
    <location>
        <begin position="118"/>
        <end position="145"/>
    </location>
</feature>